<evidence type="ECO:0000313" key="5">
    <source>
        <dbReference type="Proteomes" id="UP000198806"/>
    </source>
</evidence>
<dbReference type="InterPro" id="IPR013196">
    <property type="entry name" value="HTH_11"/>
</dbReference>
<dbReference type="PANTHER" id="PTHR40068">
    <property type="entry name" value="TRANSCRIPTION REPRESSOR NIAR-RELATED"/>
    <property type="match status" value="1"/>
</dbReference>
<evidence type="ECO:0008006" key="6">
    <source>
        <dbReference type="Google" id="ProtNLM"/>
    </source>
</evidence>
<keyword evidence="5" id="KW-1185">Reference proteome</keyword>
<dbReference type="OrthoDB" id="9792661at2"/>
<organism evidence="4 5">
    <name type="scientific">Anaerocolumna aminovalerica</name>
    <dbReference type="NCBI Taxonomy" id="1527"/>
    <lineage>
        <taxon>Bacteria</taxon>
        <taxon>Bacillati</taxon>
        <taxon>Bacillota</taxon>
        <taxon>Clostridia</taxon>
        <taxon>Lachnospirales</taxon>
        <taxon>Lachnospiraceae</taxon>
        <taxon>Anaerocolumna</taxon>
    </lineage>
</organism>
<proteinExistence type="predicted"/>
<evidence type="ECO:0000259" key="3">
    <source>
        <dbReference type="Pfam" id="PF08279"/>
    </source>
</evidence>
<evidence type="ECO:0000256" key="1">
    <source>
        <dbReference type="PIRSR" id="PIRSR037847-1"/>
    </source>
</evidence>
<dbReference type="InterPro" id="IPR035922">
    <property type="entry name" value="3H_dom_sf"/>
</dbReference>
<keyword evidence="1" id="KW-0533">Nickel</keyword>
<feature type="binding site" evidence="1">
    <location>
        <position position="145"/>
    </location>
    <ligand>
        <name>Ni(2+)</name>
        <dbReference type="ChEBI" id="CHEBI:49786"/>
    </ligand>
</feature>
<evidence type="ECO:0000259" key="2">
    <source>
        <dbReference type="Pfam" id="PF02829"/>
    </source>
</evidence>
<dbReference type="GO" id="GO:0046872">
    <property type="term" value="F:metal ion binding"/>
    <property type="evidence" value="ECO:0007669"/>
    <property type="project" value="UniProtKB-KW"/>
</dbReference>
<accession>A0A1I5E7K7</accession>
<keyword evidence="1" id="KW-0479">Metal-binding</keyword>
<dbReference type="EMBL" id="FOWD01000008">
    <property type="protein sequence ID" value="SFO07300.1"/>
    <property type="molecule type" value="Genomic_DNA"/>
</dbReference>
<dbReference type="SUPFAM" id="SSF75500">
    <property type="entry name" value="Putative transcriptional regulator TM1602, C-terminal domain"/>
    <property type="match status" value="1"/>
</dbReference>
<evidence type="ECO:0000313" key="4">
    <source>
        <dbReference type="EMBL" id="SFO07300.1"/>
    </source>
</evidence>
<dbReference type="Pfam" id="PF02829">
    <property type="entry name" value="3H"/>
    <property type="match status" value="1"/>
</dbReference>
<gene>
    <name evidence="4" type="ORF">SAMN04489757_10861</name>
</gene>
<dbReference type="InterPro" id="IPR036390">
    <property type="entry name" value="WH_DNA-bd_sf"/>
</dbReference>
<reference evidence="4 5" key="1">
    <citation type="submission" date="2016-10" db="EMBL/GenBank/DDBJ databases">
        <authorList>
            <person name="de Groot N.N."/>
        </authorList>
    </citation>
    <scope>NUCLEOTIDE SEQUENCE [LARGE SCALE GENOMIC DNA]</scope>
    <source>
        <strain evidence="4 5">DSM 1283</strain>
    </source>
</reference>
<dbReference type="PANTHER" id="PTHR40068:SF1">
    <property type="entry name" value="TRANSCRIPTION REPRESSOR NIAR-RELATED"/>
    <property type="match status" value="1"/>
</dbReference>
<feature type="binding site" evidence="1">
    <location>
        <position position="76"/>
    </location>
    <ligand>
        <name>Ni(2+)</name>
        <dbReference type="ChEBI" id="CHEBI:49786"/>
    </ligand>
</feature>
<name>A0A1I5E7K7_9FIRM</name>
<dbReference type="Gene3D" id="3.30.1340.20">
    <property type="entry name" value="3H domain"/>
    <property type="match status" value="1"/>
</dbReference>
<dbReference type="InterPro" id="IPR036388">
    <property type="entry name" value="WH-like_DNA-bd_sf"/>
</dbReference>
<dbReference type="Gene3D" id="1.10.10.10">
    <property type="entry name" value="Winged helix-like DNA-binding domain superfamily/Winged helix DNA-binding domain"/>
    <property type="match status" value="1"/>
</dbReference>
<feature type="domain" description="Helix-turn-helix type 11" evidence="3">
    <location>
        <begin position="6"/>
        <end position="59"/>
    </location>
</feature>
<feature type="binding site" evidence="1">
    <location>
        <position position="143"/>
    </location>
    <ligand>
        <name>Ni(2+)</name>
        <dbReference type="ChEBI" id="CHEBI:49786"/>
    </ligand>
</feature>
<feature type="domain" description="3H" evidence="2">
    <location>
        <begin position="73"/>
        <end position="168"/>
    </location>
</feature>
<dbReference type="Proteomes" id="UP000198806">
    <property type="component" value="Unassembled WGS sequence"/>
</dbReference>
<dbReference type="InterPro" id="IPR004173">
    <property type="entry name" value="3H_domain"/>
</dbReference>
<protein>
    <recommendedName>
        <fullName evidence="6">Transcriptional regulator</fullName>
    </recommendedName>
</protein>
<dbReference type="AlphaFoldDB" id="A0A1I5E7K7"/>
<feature type="binding site" evidence="1">
    <location>
        <position position="84"/>
    </location>
    <ligand>
        <name>Ni(2+)</name>
        <dbReference type="ChEBI" id="CHEBI:49786"/>
    </ligand>
</feature>
<dbReference type="PIRSF" id="PIRSF037847">
    <property type="entry name" value="NiaR"/>
    <property type="match status" value="1"/>
</dbReference>
<sequence length="171" mass="19447">MEGSERREKLLEILKGSKEPVSGSELAGKLGVSRQVIVQDIALLRAVNKNILSTTKGYILYYQESQKVNRCFLVKHTTDQIEDELLTIVDNGGKVLDVIVSHDIYGEISTNLIISNRQDVYDFVQKIKYKKTVPLKELTDGIHLHTVEADTETILDNIEEALRRKNYLLTF</sequence>
<dbReference type="Pfam" id="PF08279">
    <property type="entry name" value="HTH_11"/>
    <property type="match status" value="1"/>
</dbReference>
<dbReference type="STRING" id="1527.SAMN04489757_10861"/>
<dbReference type="SUPFAM" id="SSF46785">
    <property type="entry name" value="Winged helix' DNA-binding domain"/>
    <property type="match status" value="1"/>
</dbReference>
<dbReference type="RefSeq" id="WP_091685417.1">
    <property type="nucleotide sequence ID" value="NZ_BAABFM010000072.1"/>
</dbReference>
<dbReference type="InterPro" id="IPR026043">
    <property type="entry name" value="NadR"/>
</dbReference>